<dbReference type="EMBL" id="JBGNUJ010000011">
    <property type="protein sequence ID" value="KAL3954305.1"/>
    <property type="molecule type" value="Genomic_DNA"/>
</dbReference>
<reference evidence="1" key="1">
    <citation type="submission" date="2024-12" db="EMBL/GenBank/DDBJ databases">
        <title>Comparative genomics and development of molecular markers within Purpureocillium lilacinum and among Purpureocillium species.</title>
        <authorList>
            <person name="Yeh Z.-Y."/>
            <person name="Ni N.-T."/>
            <person name="Lo P.-H."/>
            <person name="Mushyakhwo K."/>
            <person name="Lin C.-F."/>
            <person name="Nai Y.-S."/>
        </authorList>
    </citation>
    <scope>NUCLEOTIDE SEQUENCE</scope>
    <source>
        <strain evidence="1">NCHU-NPUST-175</strain>
    </source>
</reference>
<name>A0ACC4DG59_PURLI</name>
<evidence type="ECO:0000313" key="2">
    <source>
        <dbReference type="Proteomes" id="UP001638806"/>
    </source>
</evidence>
<keyword evidence="2" id="KW-1185">Reference proteome</keyword>
<organism evidence="1 2">
    <name type="scientific">Purpureocillium lilacinum</name>
    <name type="common">Paecilomyces lilacinus</name>
    <dbReference type="NCBI Taxonomy" id="33203"/>
    <lineage>
        <taxon>Eukaryota</taxon>
        <taxon>Fungi</taxon>
        <taxon>Dikarya</taxon>
        <taxon>Ascomycota</taxon>
        <taxon>Pezizomycotina</taxon>
        <taxon>Sordariomycetes</taxon>
        <taxon>Hypocreomycetidae</taxon>
        <taxon>Hypocreales</taxon>
        <taxon>Ophiocordycipitaceae</taxon>
        <taxon>Purpureocillium</taxon>
    </lineage>
</organism>
<evidence type="ECO:0000313" key="1">
    <source>
        <dbReference type="EMBL" id="KAL3954305.1"/>
    </source>
</evidence>
<gene>
    <name evidence="1" type="ORF">ACCO45_012261</name>
</gene>
<dbReference type="Proteomes" id="UP001638806">
    <property type="component" value="Unassembled WGS sequence"/>
</dbReference>
<sequence length="129" mass="13344">MPAPAPAPPADDARPTRTTWNDNGSRTGTSPAAPIARIPVVARTCSATNRGATLRPGDTVAASRQLHGAARGVQSLPKQASQASRLVSASHGGIAALHGLRWKRLWRHGGADPFSAFPALESSRLGTVP</sequence>
<comment type="caution">
    <text evidence="1">The sequence shown here is derived from an EMBL/GenBank/DDBJ whole genome shotgun (WGS) entry which is preliminary data.</text>
</comment>
<proteinExistence type="predicted"/>
<protein>
    <submittedName>
        <fullName evidence="1">Uncharacterized protein</fullName>
    </submittedName>
</protein>
<accession>A0ACC4DG59</accession>